<dbReference type="Proteomes" id="UP000541154">
    <property type="component" value="Unassembled WGS sequence"/>
</dbReference>
<feature type="region of interest" description="Disordered" evidence="1">
    <location>
        <begin position="1"/>
        <end position="71"/>
    </location>
</feature>
<organism evidence="2">
    <name type="scientific">Petromyces alliaceus</name>
    <name type="common">Aspergillus alliaceus</name>
    <dbReference type="NCBI Taxonomy" id="209559"/>
    <lineage>
        <taxon>Eukaryota</taxon>
        <taxon>Fungi</taxon>
        <taxon>Dikarya</taxon>
        <taxon>Ascomycota</taxon>
        <taxon>Pezizomycotina</taxon>
        <taxon>Eurotiomycetes</taxon>
        <taxon>Eurotiomycetidae</taxon>
        <taxon>Eurotiales</taxon>
        <taxon>Aspergillaceae</taxon>
        <taxon>Aspergillus</taxon>
        <taxon>Aspergillus subgen. Circumdati</taxon>
    </lineage>
</organism>
<accession>A0A8H6E1V5</accession>
<evidence type="ECO:0000313" key="4">
    <source>
        <dbReference type="Proteomes" id="UP000541154"/>
    </source>
</evidence>
<dbReference type="OMA" id="WIAFLGH"/>
<proteinExistence type="predicted"/>
<protein>
    <submittedName>
        <fullName evidence="2">Uncharacterized protein</fullName>
    </submittedName>
</protein>
<feature type="compositionally biased region" description="Basic and acidic residues" evidence="1">
    <location>
        <begin position="39"/>
        <end position="61"/>
    </location>
</feature>
<evidence type="ECO:0000256" key="1">
    <source>
        <dbReference type="SAM" id="MobiDB-lite"/>
    </source>
</evidence>
<feature type="compositionally biased region" description="Polar residues" evidence="1">
    <location>
        <begin position="23"/>
        <end position="38"/>
    </location>
</feature>
<gene>
    <name evidence="2" type="ORF">BDV23DRAFT_160484</name>
    <name evidence="3" type="ORF">ETB97_007655</name>
</gene>
<keyword evidence="4" id="KW-1185">Reference proteome</keyword>
<reference evidence="3 4" key="1">
    <citation type="submission" date="2019-04" db="EMBL/GenBank/DDBJ databases">
        <title>Aspergillus burnettii sp. nov., novel species from soil in southeast Queensland.</title>
        <authorList>
            <person name="Gilchrist C.L.M."/>
            <person name="Pitt J.I."/>
            <person name="Lange L."/>
            <person name="Lacey H.J."/>
            <person name="Vuong D."/>
            <person name="Midgley D.J."/>
            <person name="Greenfield P."/>
            <person name="Bradbury M."/>
            <person name="Lacey E."/>
            <person name="Busk P.K."/>
            <person name="Pilgaard B."/>
            <person name="Chooi Y.H."/>
            <person name="Piggott A.M."/>
        </authorList>
    </citation>
    <scope>NUCLEOTIDE SEQUENCE [LARGE SCALE GENOMIC DNA]</scope>
    <source>
        <strain evidence="3 4">FRR 5400</strain>
    </source>
</reference>
<evidence type="ECO:0000313" key="2">
    <source>
        <dbReference type="EMBL" id="KAE8387767.1"/>
    </source>
</evidence>
<name>A0A5N7C202_PETAA</name>
<dbReference type="EMBL" id="ML735288">
    <property type="protein sequence ID" value="KAE8387767.1"/>
    <property type="molecule type" value="Genomic_DNA"/>
</dbReference>
<sequence>MKPTSSLSLKPWSNIHPPLPRTPRQSQQLLKALTSSFRRQLDREYPPRVPSDREDSGDRIPENPNSSVHATDRHLRAILDNPLFRIVPSKSAADRNGGMASRQQQRLAKEPMVVFDELVASGSVTLPTLRDCLKSQMLLASRYTGSGFVKAMKDSRAGSKVVSWWLASDTPARKMLFKSRAATTTLVKFLVAEGSQGVVLTWLRMLADHDIGGQSGKLPENIAQQVFRYLLVDLIAAETQYGQGLNSAMRDYLQACKMQMSRDNAVSNLSWKSLFRPASIHLCESLIQSSRSSSKDLDWSIYEEYIESLSTLSLKPCLLATLPLYHPTHPNPRPFLEFVDTLPPGRVDSLVEMKRESFMRAGFDALHLLVDQNNRRDALHLARFLQQQLLEKADSESVSGTNQRAYAEREDLLTELDLALA</sequence>
<dbReference type="EMBL" id="SPNV01000334">
    <property type="protein sequence ID" value="KAF5856244.1"/>
    <property type="molecule type" value="Genomic_DNA"/>
</dbReference>
<accession>A0A5N6FRZ5</accession>
<dbReference type="Proteomes" id="UP000326877">
    <property type="component" value="Unassembled WGS sequence"/>
</dbReference>
<dbReference type="AlphaFoldDB" id="A0A5N7C202"/>
<evidence type="ECO:0000313" key="3">
    <source>
        <dbReference type="EMBL" id="KAF5856244.1"/>
    </source>
</evidence>
<dbReference type="OrthoDB" id="5424391at2759"/>
<accession>A0A5N7C202</accession>
<reference evidence="2" key="2">
    <citation type="submission" date="2019-04" db="EMBL/GenBank/DDBJ databases">
        <title>Friends and foes A comparative genomics studyof 23 Aspergillus species from section Flavi.</title>
        <authorList>
            <consortium name="DOE Joint Genome Institute"/>
            <person name="Kjaerbolling I."/>
            <person name="Vesth T."/>
            <person name="Frisvad J.C."/>
            <person name="Nybo J.L."/>
            <person name="Theobald S."/>
            <person name="Kildgaard S."/>
            <person name="Isbrandt T."/>
            <person name="Kuo A."/>
            <person name="Sato A."/>
            <person name="Lyhne E.K."/>
            <person name="Kogle M.E."/>
            <person name="Wiebenga A."/>
            <person name="Kun R.S."/>
            <person name="Lubbers R.J."/>
            <person name="Makela M.R."/>
            <person name="Barry K."/>
            <person name="Chovatia M."/>
            <person name="Clum A."/>
            <person name="Daum C."/>
            <person name="Haridas S."/>
            <person name="He G."/>
            <person name="LaButti K."/>
            <person name="Lipzen A."/>
            <person name="Mondo S."/>
            <person name="Riley R."/>
            <person name="Salamov A."/>
            <person name="Simmons B.A."/>
            <person name="Magnuson J.K."/>
            <person name="Henrissat B."/>
            <person name="Mortensen U.H."/>
            <person name="Larsen T.O."/>
            <person name="Devries R.P."/>
            <person name="Grigoriev I.V."/>
            <person name="Machida M."/>
            <person name="Baker S.E."/>
            <person name="Andersen M.R."/>
        </authorList>
    </citation>
    <scope>NUCLEOTIDE SEQUENCE [LARGE SCALE GENOMIC DNA]</scope>
    <source>
        <strain evidence="2">IBT 14317</strain>
    </source>
</reference>